<protein>
    <recommendedName>
        <fullName evidence="8">Nucleotidyltransferase</fullName>
    </recommendedName>
</protein>
<keyword evidence="2" id="KW-1277">Toxin-antitoxin system</keyword>
<keyword evidence="5" id="KW-0378">Hydrolase</keyword>
<sequence>MSRDQQSIQDIWNAAQEILSFTAGMDYESLVSDRRTQVAVLYEILIIGEAANRLSPEFRSQRPTVPWKDIIGMRNIVVHQYDQVDTEVVWDVICQDIPELINLIQPLL</sequence>
<keyword evidence="3" id="KW-0540">Nuclease</keyword>
<organism evidence="7">
    <name type="scientific">Cyanothece sp. (strain PCC 7425 / ATCC 29141)</name>
    <dbReference type="NCBI Taxonomy" id="395961"/>
    <lineage>
        <taxon>Bacteria</taxon>
        <taxon>Bacillati</taxon>
        <taxon>Cyanobacteriota</taxon>
        <taxon>Cyanophyceae</taxon>
        <taxon>Gomontiellales</taxon>
        <taxon>Cyanothecaceae</taxon>
        <taxon>Cyanothece</taxon>
    </lineage>
</organism>
<dbReference type="InterPro" id="IPR051813">
    <property type="entry name" value="HepT_RNase_toxin"/>
</dbReference>
<dbReference type="GO" id="GO:0016787">
    <property type="term" value="F:hydrolase activity"/>
    <property type="evidence" value="ECO:0007669"/>
    <property type="project" value="UniProtKB-KW"/>
</dbReference>
<proteinExistence type="inferred from homology"/>
<dbReference type="InterPro" id="IPR037038">
    <property type="entry name" value="HepT-like_sf"/>
</dbReference>
<evidence type="ECO:0000256" key="1">
    <source>
        <dbReference type="ARBA" id="ARBA00022553"/>
    </source>
</evidence>
<keyword evidence="1" id="KW-0597">Phosphoprotein</keyword>
<dbReference type="GO" id="GO:0004540">
    <property type="term" value="F:RNA nuclease activity"/>
    <property type="evidence" value="ECO:0007669"/>
    <property type="project" value="InterPro"/>
</dbReference>
<dbReference type="OrthoDB" id="9810538at2"/>
<dbReference type="GO" id="GO:0110001">
    <property type="term" value="C:toxin-antitoxin complex"/>
    <property type="evidence" value="ECO:0007669"/>
    <property type="project" value="InterPro"/>
</dbReference>
<dbReference type="EMBL" id="CP001344">
    <property type="protein sequence ID" value="ACL44172.1"/>
    <property type="molecule type" value="Genomic_DNA"/>
</dbReference>
<reference evidence="7" key="1">
    <citation type="submission" date="2009-01" db="EMBL/GenBank/DDBJ databases">
        <title>Complete sequence of chromosome Cyanothece sp. PCC 7425.</title>
        <authorList>
            <consortium name="US DOE Joint Genome Institute"/>
            <person name="Lucas S."/>
            <person name="Copeland A."/>
            <person name="Lapidus A."/>
            <person name="Glavina del Rio T."/>
            <person name="Dalin E."/>
            <person name="Tice H."/>
            <person name="Bruce D."/>
            <person name="Goodwin L."/>
            <person name="Pitluck S."/>
            <person name="Sims D."/>
            <person name="Meineke L."/>
            <person name="Brettin T."/>
            <person name="Detter J.C."/>
            <person name="Han C."/>
            <person name="Larimer F."/>
            <person name="Land M."/>
            <person name="Hauser L."/>
            <person name="Kyrpides N."/>
            <person name="Ovchinnikova G."/>
            <person name="Liberton M."/>
            <person name="Stoeckel J."/>
            <person name="Banerjee A."/>
            <person name="Singh A."/>
            <person name="Page L."/>
            <person name="Sato H."/>
            <person name="Zhao L."/>
            <person name="Sherman L."/>
            <person name="Pakrasi H."/>
            <person name="Richardson P."/>
        </authorList>
    </citation>
    <scope>NUCLEOTIDE SEQUENCE</scope>
    <source>
        <strain evidence="7">PCC 7425</strain>
    </source>
</reference>
<gene>
    <name evidence="7" type="ordered locus">Cyan7425_1805</name>
</gene>
<dbReference type="PANTHER" id="PTHR34139:SF1">
    <property type="entry name" value="RNASE MJ1380-RELATED"/>
    <property type="match status" value="1"/>
</dbReference>
<name>B8HS66_CYAP4</name>
<keyword evidence="4" id="KW-0547">Nucleotide-binding</keyword>
<dbReference type="GO" id="GO:0000166">
    <property type="term" value="F:nucleotide binding"/>
    <property type="evidence" value="ECO:0007669"/>
    <property type="project" value="UniProtKB-KW"/>
</dbReference>
<dbReference type="PANTHER" id="PTHR34139">
    <property type="entry name" value="UPF0331 PROTEIN MJ0127"/>
    <property type="match status" value="1"/>
</dbReference>
<dbReference type="STRING" id="395961.Cyan7425_1805"/>
<evidence type="ECO:0008006" key="8">
    <source>
        <dbReference type="Google" id="ProtNLM"/>
    </source>
</evidence>
<dbReference type="AlphaFoldDB" id="B8HS66"/>
<dbReference type="Gene3D" id="1.20.120.580">
    <property type="entry name" value="bsu32300-like"/>
    <property type="match status" value="1"/>
</dbReference>
<evidence type="ECO:0000256" key="6">
    <source>
        <dbReference type="ARBA" id="ARBA00024207"/>
    </source>
</evidence>
<accession>B8HS66</accession>
<dbReference type="HOGENOM" id="CLU_142825_3_1_3"/>
<evidence type="ECO:0000256" key="5">
    <source>
        <dbReference type="ARBA" id="ARBA00022801"/>
    </source>
</evidence>
<evidence type="ECO:0000313" key="7">
    <source>
        <dbReference type="EMBL" id="ACL44172.1"/>
    </source>
</evidence>
<evidence type="ECO:0000256" key="2">
    <source>
        <dbReference type="ARBA" id="ARBA00022649"/>
    </source>
</evidence>
<dbReference type="Pfam" id="PF01934">
    <property type="entry name" value="HepT-like"/>
    <property type="match status" value="1"/>
</dbReference>
<comment type="similarity">
    <text evidence="6">Belongs to the HepT RNase toxin family.</text>
</comment>
<evidence type="ECO:0000256" key="3">
    <source>
        <dbReference type="ARBA" id="ARBA00022722"/>
    </source>
</evidence>
<dbReference type="eggNOG" id="COG2361">
    <property type="taxonomic scope" value="Bacteria"/>
</dbReference>
<evidence type="ECO:0000256" key="4">
    <source>
        <dbReference type="ARBA" id="ARBA00022741"/>
    </source>
</evidence>
<dbReference type="InterPro" id="IPR008201">
    <property type="entry name" value="HepT-like"/>
</dbReference>
<dbReference type="SUPFAM" id="SSF81593">
    <property type="entry name" value="Nucleotidyltransferase substrate binding subunit/domain"/>
    <property type="match status" value="1"/>
</dbReference>
<dbReference type="KEGG" id="cyn:Cyan7425_1805"/>